<reference evidence="2 3" key="1">
    <citation type="submission" date="2022-10" db="EMBL/GenBank/DDBJ databases">
        <title>Comparative genomics and taxonomic characterization of three novel marine species of genus Reichenbachiella exhibiting antioxidant and polysaccharide degradation activities.</title>
        <authorList>
            <person name="Muhammad N."/>
            <person name="Lee Y.-J."/>
            <person name="Ko J."/>
            <person name="Kim S.-G."/>
        </authorList>
    </citation>
    <scope>NUCLEOTIDE SEQUENCE [LARGE SCALE GENOMIC DNA]</scope>
    <source>
        <strain evidence="2 3">ABR2-5</strain>
    </source>
</reference>
<protein>
    <submittedName>
        <fullName evidence="2">Uncharacterized protein</fullName>
    </submittedName>
</protein>
<dbReference type="RefSeq" id="WP_264135830.1">
    <property type="nucleotide sequence ID" value="NZ_JAOYOD010000001.1"/>
</dbReference>
<comment type="caution">
    <text evidence="2">The sequence shown here is derived from an EMBL/GenBank/DDBJ whole genome shotgun (WGS) entry which is preliminary data.</text>
</comment>
<evidence type="ECO:0000313" key="3">
    <source>
        <dbReference type="Proteomes" id="UP001300692"/>
    </source>
</evidence>
<evidence type="ECO:0000256" key="1">
    <source>
        <dbReference type="SAM" id="Phobius"/>
    </source>
</evidence>
<keyword evidence="1" id="KW-0472">Membrane</keyword>
<feature type="transmembrane region" description="Helical" evidence="1">
    <location>
        <begin position="21"/>
        <end position="40"/>
    </location>
</feature>
<gene>
    <name evidence="2" type="ORF">N7U62_00085</name>
</gene>
<organism evidence="2 3">
    <name type="scientific">Reichenbachiella ulvae</name>
    <dbReference type="NCBI Taxonomy" id="2980104"/>
    <lineage>
        <taxon>Bacteria</taxon>
        <taxon>Pseudomonadati</taxon>
        <taxon>Bacteroidota</taxon>
        <taxon>Cytophagia</taxon>
        <taxon>Cytophagales</taxon>
        <taxon>Reichenbachiellaceae</taxon>
        <taxon>Reichenbachiella</taxon>
    </lineage>
</organism>
<evidence type="ECO:0000313" key="2">
    <source>
        <dbReference type="EMBL" id="MCV9385034.1"/>
    </source>
</evidence>
<keyword evidence="1" id="KW-1133">Transmembrane helix</keyword>
<proteinExistence type="predicted"/>
<keyword evidence="1" id="KW-0812">Transmembrane</keyword>
<sequence length="41" mass="4977">MNKRKKKEEMNKEQTEMLLKNVVVLFVATLLVFLYIKVLFF</sequence>
<dbReference type="Proteomes" id="UP001300692">
    <property type="component" value="Unassembled WGS sequence"/>
</dbReference>
<dbReference type="EMBL" id="JAOYOD010000001">
    <property type="protein sequence ID" value="MCV9385034.1"/>
    <property type="molecule type" value="Genomic_DNA"/>
</dbReference>
<keyword evidence="3" id="KW-1185">Reference proteome</keyword>
<accession>A0ABT3CN70</accession>
<name>A0ABT3CN70_9BACT</name>